<evidence type="ECO:0000256" key="2">
    <source>
        <dbReference type="ARBA" id="ARBA00023295"/>
    </source>
</evidence>
<dbReference type="Pfam" id="PF01156">
    <property type="entry name" value="IU_nuc_hydro"/>
    <property type="match status" value="1"/>
</dbReference>
<evidence type="ECO:0000259" key="3">
    <source>
        <dbReference type="Pfam" id="PF01156"/>
    </source>
</evidence>
<dbReference type="InterPro" id="IPR015910">
    <property type="entry name" value="I/U_nuclsd_hydro_CS"/>
</dbReference>
<dbReference type="GO" id="GO:0005829">
    <property type="term" value="C:cytosol"/>
    <property type="evidence" value="ECO:0007669"/>
    <property type="project" value="TreeGrafter"/>
</dbReference>
<dbReference type="GO" id="GO:0045437">
    <property type="term" value="F:uridine nucleosidase activity"/>
    <property type="evidence" value="ECO:0007669"/>
    <property type="project" value="UniProtKB-ARBA"/>
</dbReference>
<gene>
    <name evidence="4" type="ORF">SAMN02745157_4100</name>
</gene>
<dbReference type="AlphaFoldDB" id="A0A1M5J597"/>
<proteinExistence type="predicted"/>
<organism evidence="4 5">
    <name type="scientific">Kaistia soli DSM 19436</name>
    <dbReference type="NCBI Taxonomy" id="1122133"/>
    <lineage>
        <taxon>Bacteria</taxon>
        <taxon>Pseudomonadati</taxon>
        <taxon>Pseudomonadota</taxon>
        <taxon>Alphaproteobacteria</taxon>
        <taxon>Hyphomicrobiales</taxon>
        <taxon>Kaistiaceae</taxon>
        <taxon>Kaistia</taxon>
    </lineage>
</organism>
<protein>
    <submittedName>
        <fullName evidence="4">Purine nucleosidase</fullName>
    </submittedName>
</protein>
<keyword evidence="2" id="KW-0326">Glycosidase</keyword>
<dbReference type="GO" id="GO:0006152">
    <property type="term" value="P:purine nucleoside catabolic process"/>
    <property type="evidence" value="ECO:0007669"/>
    <property type="project" value="TreeGrafter"/>
</dbReference>
<evidence type="ECO:0000313" key="5">
    <source>
        <dbReference type="Proteomes" id="UP000184485"/>
    </source>
</evidence>
<dbReference type="InterPro" id="IPR001910">
    <property type="entry name" value="Inosine/uridine_hydrolase_dom"/>
</dbReference>
<dbReference type="RefSeq" id="WP_073056553.1">
    <property type="nucleotide sequence ID" value="NZ_FQUP01000004.1"/>
</dbReference>
<dbReference type="PANTHER" id="PTHR12304:SF4">
    <property type="entry name" value="URIDINE NUCLEOSIDASE"/>
    <property type="match status" value="1"/>
</dbReference>
<dbReference type="SUPFAM" id="SSF53590">
    <property type="entry name" value="Nucleoside hydrolase"/>
    <property type="match status" value="1"/>
</dbReference>
<reference evidence="4 5" key="1">
    <citation type="submission" date="2016-11" db="EMBL/GenBank/DDBJ databases">
        <authorList>
            <person name="Jaros S."/>
            <person name="Januszkiewicz K."/>
            <person name="Wedrychowicz H."/>
        </authorList>
    </citation>
    <scope>NUCLEOTIDE SEQUENCE [LARGE SCALE GENOMIC DNA]</scope>
    <source>
        <strain evidence="4 5">DSM 19436</strain>
    </source>
</reference>
<dbReference type="Gene3D" id="3.90.245.10">
    <property type="entry name" value="Ribonucleoside hydrolase-like"/>
    <property type="match status" value="1"/>
</dbReference>
<dbReference type="Proteomes" id="UP000184485">
    <property type="component" value="Unassembled WGS sequence"/>
</dbReference>
<dbReference type="PANTHER" id="PTHR12304">
    <property type="entry name" value="INOSINE-URIDINE PREFERRING NUCLEOSIDE HYDROLASE"/>
    <property type="match status" value="1"/>
</dbReference>
<dbReference type="PROSITE" id="PS01247">
    <property type="entry name" value="IUNH"/>
    <property type="match status" value="1"/>
</dbReference>
<dbReference type="OrthoDB" id="9797882at2"/>
<evidence type="ECO:0000313" key="4">
    <source>
        <dbReference type="EMBL" id="SHG35479.1"/>
    </source>
</evidence>
<accession>A0A1M5J597</accession>
<dbReference type="STRING" id="1122133.SAMN02745157_4100"/>
<dbReference type="InterPro" id="IPR023186">
    <property type="entry name" value="IUNH"/>
</dbReference>
<sequence length="318" mass="33655">MPRKLILDVDTGTDDAVAIMLAALHPALDLLAVTTVNGNVEIGYCTDNSLRTLDFIGRSDIPVYEGCPKPILRADFPVPRAVKKDGGMHVNTLPVPEPTSRKADKNAVEFLIETFRAATEEIALVPVGPLTNIAAAITADPNFARNVPELVIMGGAHYTGNVTPSAEFNIWADPEAAAIVFEAPFARRVLVPLDATFQALVSGADCGALEALGTNAGIAASRFISQRIKGYDSTQPMKTLGSAPVHDAVCVAYLAEPDIIETRHIHVAVETAGIHTVGRTVFDVNKRGDNEANTHVAFGANGPRFIALLKEIFGGAAA</sequence>
<dbReference type="EMBL" id="FQUP01000004">
    <property type="protein sequence ID" value="SHG35479.1"/>
    <property type="molecule type" value="Genomic_DNA"/>
</dbReference>
<name>A0A1M5J597_9HYPH</name>
<dbReference type="InterPro" id="IPR036452">
    <property type="entry name" value="Ribo_hydro-like"/>
</dbReference>
<evidence type="ECO:0000256" key="1">
    <source>
        <dbReference type="ARBA" id="ARBA00022801"/>
    </source>
</evidence>
<feature type="domain" description="Inosine/uridine-preferring nucleoside hydrolase" evidence="3">
    <location>
        <begin position="5"/>
        <end position="306"/>
    </location>
</feature>
<keyword evidence="1" id="KW-0378">Hydrolase</keyword>
<keyword evidence="5" id="KW-1185">Reference proteome</keyword>
<dbReference type="GO" id="GO:0008477">
    <property type="term" value="F:purine nucleosidase activity"/>
    <property type="evidence" value="ECO:0007669"/>
    <property type="project" value="TreeGrafter"/>
</dbReference>